<comment type="caution">
    <text evidence="8">The sequence shown here is derived from an EMBL/GenBank/DDBJ whole genome shotgun (WGS) entry which is preliminary data.</text>
</comment>
<dbReference type="InterPro" id="IPR036388">
    <property type="entry name" value="WH-like_DNA-bd_sf"/>
</dbReference>
<evidence type="ECO:0000313" key="9">
    <source>
        <dbReference type="Proteomes" id="UP000276260"/>
    </source>
</evidence>
<dbReference type="AlphaFoldDB" id="A0A3P3QAI8"/>
<dbReference type="InterPro" id="IPR008988">
    <property type="entry name" value="Transcriptional_repressor_C"/>
</dbReference>
<feature type="domain" description="BPL/LPL catalytic" evidence="7">
    <location>
        <begin position="78"/>
        <end position="268"/>
    </location>
</feature>
<keyword evidence="3 6" id="KW-0067">ATP-binding</keyword>
<dbReference type="GO" id="GO:0005524">
    <property type="term" value="F:ATP binding"/>
    <property type="evidence" value="ECO:0007669"/>
    <property type="project" value="UniProtKB-UniRule"/>
</dbReference>
<dbReference type="HAMAP" id="MF_00978">
    <property type="entry name" value="Bifunct_BirA"/>
    <property type="match status" value="1"/>
</dbReference>
<dbReference type="Pfam" id="PF02237">
    <property type="entry name" value="BPL_C"/>
    <property type="match status" value="1"/>
</dbReference>
<dbReference type="Proteomes" id="UP000276260">
    <property type="component" value="Unassembled WGS sequence"/>
</dbReference>
<protein>
    <recommendedName>
        <fullName evidence="6">Bifunctional ligase/repressor BirA</fullName>
    </recommendedName>
    <alternativeName>
        <fullName evidence="6">Biotin operon repressor</fullName>
    </alternativeName>
    <alternativeName>
        <fullName evidence="6">Biotin--[acetyl-CoA-carboxylase] ligase</fullName>
        <ecNumber evidence="6">6.3.4.15</ecNumber>
    </alternativeName>
    <alternativeName>
        <fullName evidence="6">Biotin--protein ligase</fullName>
    </alternativeName>
    <alternativeName>
        <fullName evidence="6">Biotin-[acetyl-CoA carboxylase] synthetase</fullName>
    </alternativeName>
</protein>
<feature type="binding site" evidence="6">
    <location>
        <position position="125"/>
    </location>
    <ligand>
        <name>biotin</name>
        <dbReference type="ChEBI" id="CHEBI:57586"/>
    </ligand>
</feature>
<dbReference type="CDD" id="cd16442">
    <property type="entry name" value="BPL"/>
    <property type="match status" value="1"/>
</dbReference>
<dbReference type="InterPro" id="IPR045864">
    <property type="entry name" value="aa-tRNA-synth_II/BPL/LPL"/>
</dbReference>
<comment type="similarity">
    <text evidence="6">Belongs to the biotin--protein ligase family.</text>
</comment>
<evidence type="ECO:0000256" key="5">
    <source>
        <dbReference type="ARBA" id="ARBA00047846"/>
    </source>
</evidence>
<dbReference type="SUPFAM" id="SSF55681">
    <property type="entry name" value="Class II aaRS and biotin synthetases"/>
    <property type="match status" value="1"/>
</dbReference>
<dbReference type="Pfam" id="PF08279">
    <property type="entry name" value="HTH_11"/>
    <property type="match status" value="1"/>
</dbReference>
<comment type="function">
    <text evidence="6">Acts both as a biotin--[acetyl-CoA-carboxylase] ligase and a biotin-operon repressor. In the presence of ATP, BirA activates biotin to form the BirA-biotinyl-5'-adenylate (BirA-bio-5'-AMP or holoBirA) complex. HoloBirA can either transfer the biotinyl moiety to the biotin carboxyl carrier protein (BCCP) subunit of acetyl-CoA carboxylase, or bind to the biotin operator site and inhibit transcription of the operon.</text>
</comment>
<keyword evidence="6" id="KW-0805">Transcription regulation</keyword>
<comment type="catalytic activity">
    <reaction evidence="5 6">
        <text>biotin + L-lysyl-[protein] + ATP = N(6)-biotinyl-L-lysyl-[protein] + AMP + diphosphate + H(+)</text>
        <dbReference type="Rhea" id="RHEA:11756"/>
        <dbReference type="Rhea" id="RHEA-COMP:9752"/>
        <dbReference type="Rhea" id="RHEA-COMP:10505"/>
        <dbReference type="ChEBI" id="CHEBI:15378"/>
        <dbReference type="ChEBI" id="CHEBI:29969"/>
        <dbReference type="ChEBI" id="CHEBI:30616"/>
        <dbReference type="ChEBI" id="CHEBI:33019"/>
        <dbReference type="ChEBI" id="CHEBI:57586"/>
        <dbReference type="ChEBI" id="CHEBI:83144"/>
        <dbReference type="ChEBI" id="CHEBI:456215"/>
        <dbReference type="EC" id="6.3.4.15"/>
    </reaction>
</comment>
<evidence type="ECO:0000256" key="2">
    <source>
        <dbReference type="ARBA" id="ARBA00022741"/>
    </source>
</evidence>
<feature type="binding site" evidence="6">
    <location>
        <begin position="99"/>
        <end position="101"/>
    </location>
    <ligand>
        <name>biotin</name>
        <dbReference type="ChEBI" id="CHEBI:57586"/>
    </ligand>
</feature>
<dbReference type="Gene3D" id="1.10.10.10">
    <property type="entry name" value="Winged helix-like DNA-binding domain superfamily/Winged helix DNA-binding domain"/>
    <property type="match status" value="1"/>
</dbReference>
<evidence type="ECO:0000256" key="4">
    <source>
        <dbReference type="ARBA" id="ARBA00023267"/>
    </source>
</evidence>
<dbReference type="GO" id="GO:0006355">
    <property type="term" value="P:regulation of DNA-templated transcription"/>
    <property type="evidence" value="ECO:0007669"/>
    <property type="project" value="UniProtKB-UniRule"/>
</dbReference>
<dbReference type="InterPro" id="IPR013196">
    <property type="entry name" value="HTH_11"/>
</dbReference>
<keyword evidence="6" id="KW-0804">Transcription</keyword>
<dbReference type="PROSITE" id="PS51733">
    <property type="entry name" value="BPL_LPL_CATALYTIC"/>
    <property type="match status" value="1"/>
</dbReference>
<dbReference type="PANTHER" id="PTHR12835:SF5">
    <property type="entry name" value="BIOTIN--PROTEIN LIGASE"/>
    <property type="match status" value="1"/>
</dbReference>
<dbReference type="OrthoDB" id="9807064at2"/>
<feature type="binding site" evidence="6">
    <location>
        <begin position="129"/>
        <end position="131"/>
    </location>
    <ligand>
        <name>biotin</name>
        <dbReference type="ChEBI" id="CHEBI:57586"/>
    </ligand>
</feature>
<evidence type="ECO:0000313" key="8">
    <source>
        <dbReference type="EMBL" id="RRJ18217.1"/>
    </source>
</evidence>
<dbReference type="EC" id="6.3.4.15" evidence="6"/>
<proteinExistence type="inferred from homology"/>
<keyword evidence="9" id="KW-1185">Reference proteome</keyword>
<dbReference type="CDD" id="cd00090">
    <property type="entry name" value="HTH_ARSR"/>
    <property type="match status" value="1"/>
</dbReference>
<gene>
    <name evidence="6 8" type="primary">birA</name>
    <name evidence="8" type="ORF">EIK76_17380</name>
</gene>
<dbReference type="PANTHER" id="PTHR12835">
    <property type="entry name" value="BIOTIN PROTEIN LIGASE"/>
    <property type="match status" value="1"/>
</dbReference>
<dbReference type="NCBIfam" id="TIGR00121">
    <property type="entry name" value="birA_ligase"/>
    <property type="match status" value="1"/>
</dbReference>
<keyword evidence="4 6" id="KW-0092">Biotin</keyword>
<dbReference type="InterPro" id="IPR004408">
    <property type="entry name" value="Biotin_CoA_COase_ligase"/>
</dbReference>
<dbReference type="SUPFAM" id="SSF46785">
    <property type="entry name" value="Winged helix' DNA-binding domain"/>
    <property type="match status" value="1"/>
</dbReference>
<dbReference type="GO" id="GO:0004077">
    <property type="term" value="F:biotin--[biotin carboxyl-carrier protein] ligase activity"/>
    <property type="evidence" value="ECO:0007669"/>
    <property type="project" value="UniProtKB-UniRule"/>
</dbReference>
<dbReference type="Pfam" id="PF03099">
    <property type="entry name" value="BPL_LplA_LipB"/>
    <property type="match status" value="1"/>
</dbReference>
<dbReference type="NCBIfam" id="NF008847">
    <property type="entry name" value="PRK11886.1-2"/>
    <property type="match status" value="1"/>
</dbReference>
<evidence type="ECO:0000259" key="7">
    <source>
        <dbReference type="PROSITE" id="PS51733"/>
    </source>
</evidence>
<dbReference type="RefSeq" id="WP_106693148.1">
    <property type="nucleotide sequence ID" value="NZ_LAVS01000030.1"/>
</dbReference>
<evidence type="ECO:0000256" key="3">
    <source>
        <dbReference type="ARBA" id="ARBA00022840"/>
    </source>
</evidence>
<dbReference type="InterPro" id="IPR011991">
    <property type="entry name" value="ArsR-like_HTH"/>
</dbReference>
<sequence>MAIEARKTLPHSLVVQRQLVHYLANGALCSGQWLGEQLGISRTAVAKHLEQLQQYGLDLYKIKGKGYRLAQPVQLLDAAFIKAVQLQQAPVWVQSVTDSTNSQLMHKLKEGVVLEKGAVLVAEAQTAGRGRRGKQWFSPFGCNLYFSMYWQLEQGIQAAMGLSLVVGLAVAKVLQQQWQLPVRLKWPNDLYLEHKKLGGILVELAGQTHAQCDVVIGLGLNIRMPDQTDKAVDQPWADLTSALGQPIDRNLLVALLQHQLVLELQQFSQQGFAGYVQEFNLLDQFAGEQVTLSSGSQTMTGLCAGVDAQGGLVLEINGQKQSFYGGELSLRKAL</sequence>
<keyword evidence="2 6" id="KW-0547">Nucleotide-binding</keyword>
<dbReference type="InterPro" id="IPR003142">
    <property type="entry name" value="BPL_C"/>
</dbReference>
<keyword evidence="6" id="KW-0238">DNA-binding</keyword>
<dbReference type="InterPro" id="IPR004143">
    <property type="entry name" value="BPL_LPL_catalytic"/>
</dbReference>
<feature type="binding site" evidence="6">
    <location>
        <position position="196"/>
    </location>
    <ligand>
        <name>biotin</name>
        <dbReference type="ChEBI" id="CHEBI:57586"/>
    </ligand>
</feature>
<reference evidence="8 9" key="1">
    <citation type="submission" date="2018-11" db="EMBL/GenBank/DDBJ databases">
        <title>Draft genome analysis of Rheinheimera mesophila isolated from an industrial waste site.</title>
        <authorList>
            <person name="Yu Q."/>
            <person name="Qi Y."/>
            <person name="Zhang H."/>
            <person name="Lu Y."/>
            <person name="Pu J."/>
        </authorList>
    </citation>
    <scope>NUCLEOTIDE SEQUENCE [LARGE SCALE GENOMIC DNA]</scope>
    <source>
        <strain evidence="8 9">IITR13</strain>
    </source>
</reference>
<keyword evidence="6" id="KW-0678">Repressor</keyword>
<dbReference type="SUPFAM" id="SSF50037">
    <property type="entry name" value="C-terminal domain of transcriptional repressors"/>
    <property type="match status" value="1"/>
</dbReference>
<dbReference type="EMBL" id="RRCF01000012">
    <property type="protein sequence ID" value="RRJ18217.1"/>
    <property type="molecule type" value="Genomic_DNA"/>
</dbReference>
<evidence type="ECO:0000256" key="1">
    <source>
        <dbReference type="ARBA" id="ARBA00022598"/>
    </source>
</evidence>
<dbReference type="InterPro" id="IPR036390">
    <property type="entry name" value="WH_DNA-bd_sf"/>
</dbReference>
<feature type="DNA-binding region" description="H-T-H motif" evidence="6">
    <location>
        <begin position="31"/>
        <end position="50"/>
    </location>
</feature>
<name>A0A3P3QAI8_9GAMM</name>
<dbReference type="Gene3D" id="3.30.930.10">
    <property type="entry name" value="Bira Bifunctional Protein, Domain 2"/>
    <property type="match status" value="1"/>
</dbReference>
<evidence type="ECO:0000256" key="6">
    <source>
        <dbReference type="HAMAP-Rule" id="MF_00978"/>
    </source>
</evidence>
<dbReference type="GO" id="GO:0003677">
    <property type="term" value="F:DNA binding"/>
    <property type="evidence" value="ECO:0007669"/>
    <property type="project" value="UniProtKB-UniRule"/>
</dbReference>
<dbReference type="GO" id="GO:0005737">
    <property type="term" value="C:cytoplasm"/>
    <property type="evidence" value="ECO:0007669"/>
    <property type="project" value="TreeGrafter"/>
</dbReference>
<keyword evidence="1 6" id="KW-0436">Ligase</keyword>
<dbReference type="Gene3D" id="2.30.30.100">
    <property type="match status" value="1"/>
</dbReference>
<dbReference type="InterPro" id="IPR030855">
    <property type="entry name" value="Bifunct_BirA"/>
</dbReference>
<organism evidence="8 9">
    <name type="scientific">Rheinheimera mesophila</name>
    <dbReference type="NCBI Taxonomy" id="1547515"/>
    <lineage>
        <taxon>Bacteria</taxon>
        <taxon>Pseudomonadati</taxon>
        <taxon>Pseudomonadota</taxon>
        <taxon>Gammaproteobacteria</taxon>
        <taxon>Chromatiales</taxon>
        <taxon>Chromatiaceae</taxon>
        <taxon>Rheinheimera</taxon>
    </lineage>
</organism>
<accession>A0A3P3QAI8</accession>